<dbReference type="AlphaFoldDB" id="A0A2I0JXZ8"/>
<gene>
    <name evidence="1" type="ORF">CRG98_018485</name>
</gene>
<proteinExistence type="predicted"/>
<reference evidence="1 2" key="1">
    <citation type="submission" date="2017-11" db="EMBL/GenBank/DDBJ databases">
        <title>De-novo sequencing of pomegranate (Punica granatum L.) genome.</title>
        <authorList>
            <person name="Akparov Z."/>
            <person name="Amiraslanov A."/>
            <person name="Hajiyeva S."/>
            <person name="Abbasov M."/>
            <person name="Kaur K."/>
            <person name="Hamwieh A."/>
            <person name="Solovyev V."/>
            <person name="Salamov A."/>
            <person name="Braich B."/>
            <person name="Kosarev P."/>
            <person name="Mahmoud A."/>
            <person name="Hajiyev E."/>
            <person name="Babayeva S."/>
            <person name="Izzatullayeva V."/>
            <person name="Mammadov A."/>
            <person name="Mammadov A."/>
            <person name="Sharifova S."/>
            <person name="Ojaghi J."/>
            <person name="Eynullazada K."/>
            <person name="Bayramov B."/>
            <person name="Abdulazimova A."/>
            <person name="Shahmuradov I."/>
        </authorList>
    </citation>
    <scope>NUCLEOTIDE SEQUENCE [LARGE SCALE GENOMIC DNA]</scope>
    <source>
        <strain evidence="2">cv. AG2017</strain>
        <tissue evidence="1">Leaf</tissue>
    </source>
</reference>
<dbReference type="EMBL" id="PGOL01001070">
    <property type="protein sequence ID" value="PKI61165.1"/>
    <property type="molecule type" value="Genomic_DNA"/>
</dbReference>
<organism evidence="1 2">
    <name type="scientific">Punica granatum</name>
    <name type="common">Pomegranate</name>
    <dbReference type="NCBI Taxonomy" id="22663"/>
    <lineage>
        <taxon>Eukaryota</taxon>
        <taxon>Viridiplantae</taxon>
        <taxon>Streptophyta</taxon>
        <taxon>Embryophyta</taxon>
        <taxon>Tracheophyta</taxon>
        <taxon>Spermatophyta</taxon>
        <taxon>Magnoliopsida</taxon>
        <taxon>eudicotyledons</taxon>
        <taxon>Gunneridae</taxon>
        <taxon>Pentapetalae</taxon>
        <taxon>rosids</taxon>
        <taxon>malvids</taxon>
        <taxon>Myrtales</taxon>
        <taxon>Lythraceae</taxon>
        <taxon>Punica</taxon>
    </lineage>
</organism>
<keyword evidence="2" id="KW-1185">Reference proteome</keyword>
<sequence length="85" mass="9251">MDVKIIEGCTDLLGKESCYSFQSPTCVPYVVEGSNKLMCSSFRKHESLDSACTDLNVLSSRPTCVRSNRAARECSPSRGMSDGHA</sequence>
<accession>A0A2I0JXZ8</accession>
<name>A0A2I0JXZ8_PUNGR</name>
<protein>
    <submittedName>
        <fullName evidence="1">Uncharacterized protein</fullName>
    </submittedName>
</protein>
<evidence type="ECO:0000313" key="1">
    <source>
        <dbReference type="EMBL" id="PKI61165.1"/>
    </source>
</evidence>
<comment type="caution">
    <text evidence="1">The sequence shown here is derived from an EMBL/GenBank/DDBJ whole genome shotgun (WGS) entry which is preliminary data.</text>
</comment>
<dbReference type="Proteomes" id="UP000233551">
    <property type="component" value="Unassembled WGS sequence"/>
</dbReference>
<evidence type="ECO:0000313" key="2">
    <source>
        <dbReference type="Proteomes" id="UP000233551"/>
    </source>
</evidence>